<dbReference type="InterPro" id="IPR057684">
    <property type="entry name" value="DUF7924"/>
</dbReference>
<feature type="domain" description="DUF7924" evidence="2">
    <location>
        <begin position="252"/>
        <end position="401"/>
    </location>
</feature>
<keyword evidence="4" id="KW-1185">Reference proteome</keyword>
<sequence>MPPDDDHPQRKRRRSLPARDDIEEQPSAKRRRADFDNYPPEFWDALSKITLTRRALKEFDRRTAVKKSAPEVAVGKRSTRLLRSDTKKLLHFAKNGGPNLNHLRGFSAHLQPVANMSKPSSRKGKRTRDSGLPSSDGTKTSGTTDPYNSQFQQMLIERRVYPDGYEDSDGNIQEPANINSLRELLPISRSSLSPSRFTDEAFKDFQRANRKARSEAKAMSSVVPIITGAKDNRLQTEENIQFNNLEKFAPGLKVAQPDKYYGARPEQVDERIRRDLGQYIVPSTSTSLPVAPNFFFEGKSAGGRPDVAQRQVMQDNAYGARAMFQLQNYGKETPAYDGNAYIIGSSYSDGQLKLYSTHPRQSATGDTEYHMTQLRAYAMTDTADSFREAAAAYRNARDFAQKQRDRLIAQANATQGGCLFRDG</sequence>
<reference evidence="4" key="1">
    <citation type="journal article" date="2017" name="bioRxiv">
        <title>Conservation of a gene cluster reveals novel cercosporin biosynthetic mechanisms and extends production to the genus Colletotrichum.</title>
        <authorList>
            <person name="de Jonge R."/>
            <person name="Ebert M.K."/>
            <person name="Huitt-Roehl C.R."/>
            <person name="Pal P."/>
            <person name="Suttle J.C."/>
            <person name="Spanner R.E."/>
            <person name="Neubauer J.D."/>
            <person name="Jurick W.M.II."/>
            <person name="Stott K.A."/>
            <person name="Secor G.A."/>
            <person name="Thomma B.P.H.J."/>
            <person name="Van de Peer Y."/>
            <person name="Townsend C.A."/>
            <person name="Bolton M.D."/>
        </authorList>
    </citation>
    <scope>NUCLEOTIDE SEQUENCE [LARGE SCALE GENOMIC DNA]</scope>
    <source>
        <strain evidence="4">CBS538.71</strain>
    </source>
</reference>
<accession>A0A2S6C0K2</accession>
<dbReference type="EMBL" id="PNEN01001524">
    <property type="protein sequence ID" value="PPJ53260.1"/>
    <property type="molecule type" value="Genomic_DNA"/>
</dbReference>
<dbReference type="STRING" id="357750.A0A2S6C0K2"/>
<comment type="caution">
    <text evidence="3">The sequence shown here is derived from an EMBL/GenBank/DDBJ whole genome shotgun (WGS) entry which is preliminary data.</text>
</comment>
<protein>
    <recommendedName>
        <fullName evidence="2">DUF7924 domain-containing protein</fullName>
    </recommendedName>
</protein>
<feature type="region of interest" description="Disordered" evidence="1">
    <location>
        <begin position="112"/>
        <end position="149"/>
    </location>
</feature>
<name>A0A2S6C0K2_9PEZI</name>
<dbReference type="Pfam" id="PF25545">
    <property type="entry name" value="DUF7924"/>
    <property type="match status" value="1"/>
</dbReference>
<dbReference type="Proteomes" id="UP000237631">
    <property type="component" value="Unassembled WGS sequence"/>
</dbReference>
<dbReference type="AlphaFoldDB" id="A0A2S6C0K2"/>
<dbReference type="OrthoDB" id="5336565at2759"/>
<evidence type="ECO:0000256" key="1">
    <source>
        <dbReference type="SAM" id="MobiDB-lite"/>
    </source>
</evidence>
<feature type="region of interest" description="Disordered" evidence="1">
    <location>
        <begin position="1"/>
        <end position="37"/>
    </location>
</feature>
<evidence type="ECO:0000313" key="3">
    <source>
        <dbReference type="EMBL" id="PPJ53260.1"/>
    </source>
</evidence>
<gene>
    <name evidence="3" type="ORF">CBER1_11823</name>
</gene>
<evidence type="ECO:0000259" key="2">
    <source>
        <dbReference type="Pfam" id="PF25545"/>
    </source>
</evidence>
<feature type="compositionally biased region" description="Low complexity" evidence="1">
    <location>
        <begin position="134"/>
        <end position="145"/>
    </location>
</feature>
<proteinExistence type="predicted"/>
<evidence type="ECO:0000313" key="4">
    <source>
        <dbReference type="Proteomes" id="UP000237631"/>
    </source>
</evidence>
<organism evidence="3 4">
    <name type="scientific">Cercospora berteroae</name>
    <dbReference type="NCBI Taxonomy" id="357750"/>
    <lineage>
        <taxon>Eukaryota</taxon>
        <taxon>Fungi</taxon>
        <taxon>Dikarya</taxon>
        <taxon>Ascomycota</taxon>
        <taxon>Pezizomycotina</taxon>
        <taxon>Dothideomycetes</taxon>
        <taxon>Dothideomycetidae</taxon>
        <taxon>Mycosphaerellales</taxon>
        <taxon>Mycosphaerellaceae</taxon>
        <taxon>Cercospora</taxon>
    </lineage>
</organism>